<feature type="region of interest" description="Disordered" evidence="1">
    <location>
        <begin position="74"/>
        <end position="120"/>
    </location>
</feature>
<dbReference type="Proteomes" id="UP000275267">
    <property type="component" value="Unassembled WGS sequence"/>
</dbReference>
<evidence type="ECO:0000313" key="3">
    <source>
        <dbReference type="EMBL" id="RLN41678.1"/>
    </source>
</evidence>
<protein>
    <submittedName>
        <fullName evidence="3">Uncharacterized protein</fullName>
    </submittedName>
</protein>
<keyword evidence="4" id="KW-1185">Reference proteome</keyword>
<sequence length="195" mass="20989">MSIRVFFNILLFLLPAGCLACLSAAAQDVASGRLGSRRATSWPAGCFLSYADANASSAREDAFRELVLRGRRRRRPDRGAGEPVRRRPQRGRVLPLRQQLGTRGAGADAGAPALRSPRARHDGGRLRLLPARPVFRSDAMVDALQSAPSLGLCIGRLAVFAILVMTTLPAVACNHQNPLSLLRGVRVAVPHQESP</sequence>
<keyword evidence="2" id="KW-0732">Signal</keyword>
<dbReference type="STRING" id="4540.A0A3L6TR32"/>
<feature type="chain" id="PRO_5018092348" evidence="2">
    <location>
        <begin position="21"/>
        <end position="195"/>
    </location>
</feature>
<evidence type="ECO:0000256" key="2">
    <source>
        <dbReference type="SAM" id="SignalP"/>
    </source>
</evidence>
<dbReference type="AlphaFoldDB" id="A0A3L6TR32"/>
<accession>A0A3L6TR32</accession>
<name>A0A3L6TR32_PANMI</name>
<reference evidence="4" key="1">
    <citation type="journal article" date="2019" name="Nat. Commun.">
        <title>The genome of broomcorn millet.</title>
        <authorList>
            <person name="Zou C."/>
            <person name="Miki D."/>
            <person name="Li D."/>
            <person name="Tang Q."/>
            <person name="Xiao L."/>
            <person name="Rajput S."/>
            <person name="Deng P."/>
            <person name="Jia W."/>
            <person name="Huang R."/>
            <person name="Zhang M."/>
            <person name="Sun Y."/>
            <person name="Hu J."/>
            <person name="Fu X."/>
            <person name="Schnable P.S."/>
            <person name="Li F."/>
            <person name="Zhang H."/>
            <person name="Feng B."/>
            <person name="Zhu X."/>
            <person name="Liu R."/>
            <person name="Schnable J.C."/>
            <person name="Zhu J.-K."/>
            <person name="Zhang H."/>
        </authorList>
    </citation>
    <scope>NUCLEOTIDE SEQUENCE [LARGE SCALE GENOMIC DNA]</scope>
</reference>
<comment type="caution">
    <text evidence="3">The sequence shown here is derived from an EMBL/GenBank/DDBJ whole genome shotgun (WGS) entry which is preliminary data.</text>
</comment>
<organism evidence="3 4">
    <name type="scientific">Panicum miliaceum</name>
    <name type="common">Proso millet</name>
    <name type="synonym">Broomcorn millet</name>
    <dbReference type="NCBI Taxonomy" id="4540"/>
    <lineage>
        <taxon>Eukaryota</taxon>
        <taxon>Viridiplantae</taxon>
        <taxon>Streptophyta</taxon>
        <taxon>Embryophyta</taxon>
        <taxon>Tracheophyta</taxon>
        <taxon>Spermatophyta</taxon>
        <taxon>Magnoliopsida</taxon>
        <taxon>Liliopsida</taxon>
        <taxon>Poales</taxon>
        <taxon>Poaceae</taxon>
        <taxon>PACMAD clade</taxon>
        <taxon>Panicoideae</taxon>
        <taxon>Panicodae</taxon>
        <taxon>Paniceae</taxon>
        <taxon>Panicinae</taxon>
        <taxon>Panicum</taxon>
        <taxon>Panicum sect. Panicum</taxon>
    </lineage>
</organism>
<dbReference type="EMBL" id="PQIB02000001">
    <property type="protein sequence ID" value="RLN41678.1"/>
    <property type="molecule type" value="Genomic_DNA"/>
</dbReference>
<proteinExistence type="predicted"/>
<evidence type="ECO:0000313" key="4">
    <source>
        <dbReference type="Proteomes" id="UP000275267"/>
    </source>
</evidence>
<feature type="signal peptide" evidence="2">
    <location>
        <begin position="1"/>
        <end position="20"/>
    </location>
</feature>
<evidence type="ECO:0000256" key="1">
    <source>
        <dbReference type="SAM" id="MobiDB-lite"/>
    </source>
</evidence>
<gene>
    <name evidence="3" type="ORF">C2845_PM01G03820</name>
</gene>
<dbReference type="OrthoDB" id="676790at2759"/>